<comment type="catalytic activity">
    <reaction evidence="3">
        <text>UTP + H2O = UMP + diphosphate + H(+)</text>
        <dbReference type="Rhea" id="RHEA:29395"/>
        <dbReference type="ChEBI" id="CHEBI:15377"/>
        <dbReference type="ChEBI" id="CHEBI:15378"/>
        <dbReference type="ChEBI" id="CHEBI:33019"/>
        <dbReference type="ChEBI" id="CHEBI:46398"/>
        <dbReference type="ChEBI" id="CHEBI:57865"/>
        <dbReference type="EC" id="3.6.1.9"/>
    </reaction>
</comment>
<evidence type="ECO:0000313" key="4">
    <source>
        <dbReference type="EMBL" id="QKX51729.1"/>
    </source>
</evidence>
<keyword evidence="5" id="KW-1185">Reference proteome</keyword>
<dbReference type="PANTHER" id="PTHR43213:SF5">
    <property type="entry name" value="BIFUNCTIONAL DTTP_UTP PYROPHOSPHATASE_METHYLTRANSFERASE PROTEIN-RELATED"/>
    <property type="match status" value="1"/>
</dbReference>
<dbReference type="Gene3D" id="3.90.950.10">
    <property type="match status" value="1"/>
</dbReference>
<dbReference type="GO" id="GO:0047429">
    <property type="term" value="F:nucleoside triphosphate diphosphatase activity"/>
    <property type="evidence" value="ECO:0007669"/>
    <property type="project" value="UniProtKB-EC"/>
</dbReference>
<accession>A0A7H8QCY5</accession>
<comment type="similarity">
    <text evidence="3">Belongs to the Maf family. YhdE subfamily.</text>
</comment>
<dbReference type="EMBL" id="CP051177">
    <property type="protein sequence ID" value="QKX51729.1"/>
    <property type="molecule type" value="Genomic_DNA"/>
</dbReference>
<dbReference type="Proteomes" id="UP000509222">
    <property type="component" value="Chromosome"/>
</dbReference>
<dbReference type="NCBIfam" id="TIGR00172">
    <property type="entry name" value="maf"/>
    <property type="match status" value="1"/>
</dbReference>
<dbReference type="InterPro" id="IPR003697">
    <property type="entry name" value="Maf-like"/>
</dbReference>
<proteinExistence type="inferred from homology"/>
<keyword evidence="3" id="KW-0546">Nucleotide metabolism</keyword>
<evidence type="ECO:0000256" key="2">
    <source>
        <dbReference type="ARBA" id="ARBA00022801"/>
    </source>
</evidence>
<dbReference type="RefSeq" id="WP_176294826.1">
    <property type="nucleotide sequence ID" value="NZ_CP051177.1"/>
</dbReference>
<dbReference type="SUPFAM" id="SSF52972">
    <property type="entry name" value="ITPase-like"/>
    <property type="match status" value="1"/>
</dbReference>
<evidence type="ECO:0000256" key="3">
    <source>
        <dbReference type="HAMAP-Rule" id="MF_00528"/>
    </source>
</evidence>
<comment type="catalytic activity">
    <reaction evidence="3">
        <text>dTTP + H2O = dTMP + diphosphate + H(+)</text>
        <dbReference type="Rhea" id="RHEA:28534"/>
        <dbReference type="ChEBI" id="CHEBI:15377"/>
        <dbReference type="ChEBI" id="CHEBI:15378"/>
        <dbReference type="ChEBI" id="CHEBI:33019"/>
        <dbReference type="ChEBI" id="CHEBI:37568"/>
        <dbReference type="ChEBI" id="CHEBI:63528"/>
        <dbReference type="EC" id="3.6.1.9"/>
    </reaction>
</comment>
<organism evidence="4 5">
    <name type="scientific">Planococcus glaciei</name>
    <dbReference type="NCBI Taxonomy" id="459472"/>
    <lineage>
        <taxon>Bacteria</taxon>
        <taxon>Bacillati</taxon>
        <taxon>Bacillota</taxon>
        <taxon>Bacilli</taxon>
        <taxon>Bacillales</taxon>
        <taxon>Caryophanaceae</taxon>
        <taxon>Planococcus</taxon>
    </lineage>
</organism>
<dbReference type="EC" id="3.6.1.9" evidence="3"/>
<protein>
    <recommendedName>
        <fullName evidence="3">dTTP/UTP pyrophosphatase</fullName>
        <shortName evidence="3">dTTPase/UTPase</shortName>
        <ecNumber evidence="3">3.6.1.9</ecNumber>
    </recommendedName>
    <alternativeName>
        <fullName evidence="3">Nucleoside triphosphate pyrophosphatase</fullName>
    </alternativeName>
    <alternativeName>
        <fullName evidence="3">Nucleotide pyrophosphatase</fullName>
        <shortName evidence="3">Nucleotide PPase</shortName>
    </alternativeName>
</protein>
<feature type="site" description="Important for substrate specificity" evidence="3">
    <location>
        <position position="17"/>
    </location>
</feature>
<comment type="cofactor">
    <cofactor evidence="1 3">
        <name>a divalent metal cation</name>
        <dbReference type="ChEBI" id="CHEBI:60240"/>
    </cofactor>
</comment>
<name>A0A7H8QCY5_9BACL</name>
<dbReference type="PANTHER" id="PTHR43213">
    <property type="entry name" value="BIFUNCTIONAL DTTP/UTP PYROPHOSPHATASE/METHYLTRANSFERASE PROTEIN-RELATED"/>
    <property type="match status" value="1"/>
</dbReference>
<comment type="caution">
    <text evidence="3">Lacks conserved residue(s) required for the propagation of feature annotation.</text>
</comment>
<sequence>MKFKANAPVILASASPRRKELLESLGIEFSIVPSLKEEPDPSKFQTAMGYVIECALLKAKDVAKKHPEAVVIGSDTVVVLDGEILRKPQNKEQAQQYLRQLSGKTHDVITAVTIVNGGSEQTFQEITRVTFYDLPEDWIEAYTSTKDPYDKAGAYGIQTMSGLFVRKIDGDYNTVVGFPLASLTQKLMLSGYISLEGSRVHAD</sequence>
<dbReference type="CDD" id="cd00555">
    <property type="entry name" value="Maf"/>
    <property type="match status" value="1"/>
</dbReference>
<dbReference type="AlphaFoldDB" id="A0A7H8QCY5"/>
<feature type="active site" description="Proton acceptor" evidence="3">
    <location>
        <position position="75"/>
    </location>
</feature>
<reference evidence="5" key="1">
    <citation type="submission" date="2020-06" db="EMBL/GenBank/DDBJ databases">
        <title>Isolation of Planomicrobium glaciei.</title>
        <authorList>
            <person name="Malisova L."/>
            <person name="Safrankova R."/>
            <person name="Jakubu V."/>
            <person name="Spanelova P."/>
        </authorList>
    </citation>
    <scope>NUCLEOTIDE SEQUENCE [LARGE SCALE GENOMIC DNA]</scope>
    <source>
        <strain evidence="5">NRL-ATB46093</strain>
    </source>
</reference>
<feature type="site" description="Important for substrate specificity" evidence="3">
    <location>
        <position position="158"/>
    </location>
</feature>
<evidence type="ECO:0000256" key="1">
    <source>
        <dbReference type="ARBA" id="ARBA00001968"/>
    </source>
</evidence>
<comment type="subcellular location">
    <subcellularLocation>
        <location evidence="3">Cytoplasm</location>
    </subcellularLocation>
</comment>
<comment type="function">
    <text evidence="3">Nucleoside triphosphate pyrophosphatase that hydrolyzes dTTP and UTP. May have a dual role in cell division arrest and in preventing the incorporation of modified nucleotides into cellular nucleic acids.</text>
</comment>
<dbReference type="Pfam" id="PF02545">
    <property type="entry name" value="Maf"/>
    <property type="match status" value="1"/>
</dbReference>
<dbReference type="HAMAP" id="MF_00528">
    <property type="entry name" value="Maf"/>
    <property type="match status" value="1"/>
</dbReference>
<evidence type="ECO:0000313" key="5">
    <source>
        <dbReference type="Proteomes" id="UP000509222"/>
    </source>
</evidence>
<dbReference type="PIRSF" id="PIRSF006305">
    <property type="entry name" value="Maf"/>
    <property type="match status" value="1"/>
</dbReference>
<feature type="site" description="Important for substrate specificity" evidence="3">
    <location>
        <position position="76"/>
    </location>
</feature>
<gene>
    <name evidence="4" type="primary">maf</name>
    <name evidence="4" type="ORF">HF394_14765</name>
</gene>
<dbReference type="GO" id="GO:0009117">
    <property type="term" value="P:nucleotide metabolic process"/>
    <property type="evidence" value="ECO:0007669"/>
    <property type="project" value="UniProtKB-KW"/>
</dbReference>
<dbReference type="GO" id="GO:0005737">
    <property type="term" value="C:cytoplasm"/>
    <property type="evidence" value="ECO:0007669"/>
    <property type="project" value="UniProtKB-SubCell"/>
</dbReference>
<keyword evidence="3" id="KW-0963">Cytoplasm</keyword>
<keyword evidence="2 3" id="KW-0378">Hydrolase</keyword>
<dbReference type="InterPro" id="IPR029001">
    <property type="entry name" value="ITPase-like_fam"/>
</dbReference>